<accession>A0A8H4PFA1</accession>
<proteinExistence type="predicted"/>
<keyword evidence="3" id="KW-1185">Reference proteome</keyword>
<keyword evidence="1" id="KW-0732">Signal</keyword>
<sequence>MCFIIGAAAFVLAFPTFAGSMSGYTTFNDAYVWDGDGYQPFSKAKPIVYKIHNGKRIGLEDDEYHVPFVNGSGSGGPMLKVSGDQYLPGQWCSSWKSDSVKDDCKFQRAVSDYVQRYGFSSSWNETEKLLKDTKWNSTRLLDKEPLKVSGFYIPDHLRFYYNWTDTFKDSAGNGSKASNKELQDKEQFTYDINGQLYNLAKLKKFGSCQPIGEASKITA</sequence>
<evidence type="ECO:0000313" key="2">
    <source>
        <dbReference type="EMBL" id="KAF4458402.1"/>
    </source>
</evidence>
<gene>
    <name evidence="2" type="ORF">FALBO_14865</name>
</gene>
<evidence type="ECO:0000256" key="1">
    <source>
        <dbReference type="SAM" id="SignalP"/>
    </source>
</evidence>
<feature type="chain" id="PRO_5034263388" evidence="1">
    <location>
        <begin position="19"/>
        <end position="219"/>
    </location>
</feature>
<name>A0A8H4PFA1_9HYPO</name>
<reference evidence="2 3" key="1">
    <citation type="submission" date="2020-01" db="EMBL/GenBank/DDBJ databases">
        <title>Identification and distribution of gene clusters putatively required for synthesis of sphingolipid metabolism inhibitors in phylogenetically diverse species of the filamentous fungus Fusarium.</title>
        <authorList>
            <person name="Kim H.-S."/>
            <person name="Busman M."/>
            <person name="Brown D.W."/>
            <person name="Divon H."/>
            <person name="Uhlig S."/>
            <person name="Proctor R.H."/>
        </authorList>
    </citation>
    <scope>NUCLEOTIDE SEQUENCE [LARGE SCALE GENOMIC DNA]</scope>
    <source>
        <strain evidence="2 3">NRRL 20459</strain>
    </source>
</reference>
<dbReference type="EMBL" id="JAADYS010002469">
    <property type="protein sequence ID" value="KAF4458402.1"/>
    <property type="molecule type" value="Genomic_DNA"/>
</dbReference>
<protein>
    <submittedName>
        <fullName evidence="2">Uncharacterized protein</fullName>
    </submittedName>
</protein>
<dbReference type="AlphaFoldDB" id="A0A8H4PFA1"/>
<evidence type="ECO:0000313" key="3">
    <source>
        <dbReference type="Proteomes" id="UP000554235"/>
    </source>
</evidence>
<comment type="caution">
    <text evidence="2">The sequence shown here is derived from an EMBL/GenBank/DDBJ whole genome shotgun (WGS) entry which is preliminary data.</text>
</comment>
<organism evidence="2 3">
    <name type="scientific">Fusarium albosuccineum</name>
    <dbReference type="NCBI Taxonomy" id="1237068"/>
    <lineage>
        <taxon>Eukaryota</taxon>
        <taxon>Fungi</taxon>
        <taxon>Dikarya</taxon>
        <taxon>Ascomycota</taxon>
        <taxon>Pezizomycotina</taxon>
        <taxon>Sordariomycetes</taxon>
        <taxon>Hypocreomycetidae</taxon>
        <taxon>Hypocreales</taxon>
        <taxon>Nectriaceae</taxon>
        <taxon>Fusarium</taxon>
        <taxon>Fusarium decemcellulare species complex</taxon>
    </lineage>
</organism>
<feature type="signal peptide" evidence="1">
    <location>
        <begin position="1"/>
        <end position="18"/>
    </location>
</feature>
<dbReference type="Proteomes" id="UP000554235">
    <property type="component" value="Unassembled WGS sequence"/>
</dbReference>
<dbReference type="OrthoDB" id="3903561at2759"/>